<sequence length="57" mass="6549">METIENCRVLKNAISRCIGYPDLIDGKCQGYCTEESDDPCEQCKRCRYLQNWEAANA</sequence>
<dbReference type="EMBL" id="CP155573">
    <property type="protein sequence ID" value="XFO64773.1"/>
    <property type="molecule type" value="Genomic_DNA"/>
</dbReference>
<name>A0ABZ3IHB8_9FIRM</name>
<keyword evidence="2" id="KW-1185">Reference proteome</keyword>
<dbReference type="Proteomes" id="UP000216752">
    <property type="component" value="Chromosome"/>
</dbReference>
<evidence type="ECO:0000313" key="1">
    <source>
        <dbReference type="EMBL" id="XFO64773.1"/>
    </source>
</evidence>
<gene>
    <name evidence="1" type="ORF">SPSIL_008820</name>
</gene>
<accession>A0ABZ3IHB8</accession>
<proteinExistence type="predicted"/>
<reference evidence="1" key="1">
    <citation type="submission" date="2024-05" db="EMBL/GenBank/DDBJ databases">
        <title>Isolation and characterization of Sporomusa carbonis sp. nov., a carboxydotrophic hydrogenogen in the genus of Sporomusa isolated from a charcoal burning pile.</title>
        <authorList>
            <person name="Boeer T."/>
            <person name="Rosenbaum F."/>
            <person name="Eysell L."/>
            <person name="Mueller V."/>
            <person name="Daniel R."/>
            <person name="Poehlein A."/>
        </authorList>
    </citation>
    <scope>NUCLEOTIDE SEQUENCE [LARGE SCALE GENOMIC DNA]</scope>
    <source>
        <strain evidence="1">DSM 10669</strain>
    </source>
</reference>
<protein>
    <submittedName>
        <fullName evidence="1">Uncharacterized protein</fullName>
    </submittedName>
</protein>
<evidence type="ECO:0000313" key="2">
    <source>
        <dbReference type="Proteomes" id="UP000216752"/>
    </source>
</evidence>
<organism evidence="1 2">
    <name type="scientific">Sporomusa silvacetica DSM 10669</name>
    <dbReference type="NCBI Taxonomy" id="1123289"/>
    <lineage>
        <taxon>Bacteria</taxon>
        <taxon>Bacillati</taxon>
        <taxon>Bacillota</taxon>
        <taxon>Negativicutes</taxon>
        <taxon>Selenomonadales</taxon>
        <taxon>Sporomusaceae</taxon>
        <taxon>Sporomusa</taxon>
    </lineage>
</organism>
<dbReference type="RefSeq" id="WP_169718030.1">
    <property type="nucleotide sequence ID" value="NZ_CP155573.1"/>
</dbReference>